<name>A0A9N9PUR2_9HELO</name>
<organism evidence="3 4">
    <name type="scientific">Hymenoscyphus fraxineus</name>
    <dbReference type="NCBI Taxonomy" id="746836"/>
    <lineage>
        <taxon>Eukaryota</taxon>
        <taxon>Fungi</taxon>
        <taxon>Dikarya</taxon>
        <taxon>Ascomycota</taxon>
        <taxon>Pezizomycotina</taxon>
        <taxon>Leotiomycetes</taxon>
        <taxon>Helotiales</taxon>
        <taxon>Helotiaceae</taxon>
        <taxon>Hymenoscyphus</taxon>
    </lineage>
</organism>
<sequence length="267" mass="28360">MVSCISACLATKFINPPAEDDRKDSSFNAVYSKGATINIQWTAVDAILALTLFQLNKTDPQQFLLGLEYIATSLAPNTTSFTWTVQTKKSLEESPIFYMNLFVQGETSGRANSHAFNISLPGGVQPQSSSIRESPTSSLVTADATSTPSSAPMATPTPVLAPLSTASPTSTNAPITATETEGGLSGIGKIGIGIGVSAAVVLGVTVGWLFFGRKGGADKAHISSTVAPQIYYESKYDSNSQPVMPYQRIELPQNTTAERRYELPGQR</sequence>
<proteinExistence type="predicted"/>
<evidence type="ECO:0008006" key="5">
    <source>
        <dbReference type="Google" id="ProtNLM"/>
    </source>
</evidence>
<keyword evidence="2" id="KW-0472">Membrane</keyword>
<gene>
    <name evidence="3" type="ORF">HYFRA_00008750</name>
</gene>
<evidence type="ECO:0000256" key="2">
    <source>
        <dbReference type="SAM" id="Phobius"/>
    </source>
</evidence>
<keyword evidence="4" id="KW-1185">Reference proteome</keyword>
<feature type="compositionally biased region" description="Low complexity" evidence="1">
    <location>
        <begin position="141"/>
        <end position="155"/>
    </location>
</feature>
<evidence type="ECO:0000313" key="3">
    <source>
        <dbReference type="EMBL" id="CAG8955898.1"/>
    </source>
</evidence>
<comment type="caution">
    <text evidence="3">The sequence shown here is derived from an EMBL/GenBank/DDBJ whole genome shotgun (WGS) entry which is preliminary data.</text>
</comment>
<accession>A0A9N9PUR2</accession>
<feature type="transmembrane region" description="Helical" evidence="2">
    <location>
        <begin position="190"/>
        <end position="211"/>
    </location>
</feature>
<feature type="compositionally biased region" description="Polar residues" evidence="1">
    <location>
        <begin position="125"/>
        <end position="140"/>
    </location>
</feature>
<dbReference type="AlphaFoldDB" id="A0A9N9PUR2"/>
<evidence type="ECO:0000313" key="4">
    <source>
        <dbReference type="Proteomes" id="UP000696280"/>
    </source>
</evidence>
<keyword evidence="2" id="KW-0812">Transmembrane</keyword>
<evidence type="ECO:0000256" key="1">
    <source>
        <dbReference type="SAM" id="MobiDB-lite"/>
    </source>
</evidence>
<dbReference type="OrthoDB" id="3564193at2759"/>
<dbReference type="Proteomes" id="UP000696280">
    <property type="component" value="Unassembled WGS sequence"/>
</dbReference>
<reference evidence="3" key="1">
    <citation type="submission" date="2021-07" db="EMBL/GenBank/DDBJ databases">
        <authorList>
            <person name="Durling M."/>
        </authorList>
    </citation>
    <scope>NUCLEOTIDE SEQUENCE</scope>
</reference>
<protein>
    <recommendedName>
        <fullName evidence="5">Mid2 domain-containing protein</fullName>
    </recommendedName>
</protein>
<feature type="region of interest" description="Disordered" evidence="1">
    <location>
        <begin position="123"/>
        <end position="155"/>
    </location>
</feature>
<keyword evidence="2" id="KW-1133">Transmembrane helix</keyword>
<dbReference type="EMBL" id="CAJVRL010000067">
    <property type="protein sequence ID" value="CAG8955898.1"/>
    <property type="molecule type" value="Genomic_DNA"/>
</dbReference>